<accession>A0A0A7GDI9</accession>
<evidence type="ECO:0000259" key="12">
    <source>
        <dbReference type="Pfam" id="PF02223"/>
    </source>
</evidence>
<dbReference type="InterPro" id="IPR039430">
    <property type="entry name" value="Thymidylate_kin-like_dom"/>
</dbReference>
<dbReference type="KEGG" id="gac:GACE_1050"/>
<dbReference type="GO" id="GO:0006235">
    <property type="term" value="P:dTTP biosynthetic process"/>
    <property type="evidence" value="ECO:0007669"/>
    <property type="project" value="UniProtKB-UniRule"/>
</dbReference>
<evidence type="ECO:0000256" key="10">
    <source>
        <dbReference type="ARBA" id="ARBA00048743"/>
    </source>
</evidence>
<feature type="binding site" evidence="11">
    <location>
        <begin position="25"/>
        <end position="32"/>
    </location>
    <ligand>
        <name>ATP</name>
        <dbReference type="ChEBI" id="CHEBI:30616"/>
    </ligand>
</feature>
<dbReference type="Gene3D" id="3.40.50.300">
    <property type="entry name" value="P-loop containing nucleotide triphosphate hydrolases"/>
    <property type="match status" value="1"/>
</dbReference>
<dbReference type="NCBIfam" id="TIGR00041">
    <property type="entry name" value="DTMP_kinase"/>
    <property type="match status" value="1"/>
</dbReference>
<comment type="catalytic activity">
    <reaction evidence="10 11">
        <text>dTMP + ATP = dTDP + ADP</text>
        <dbReference type="Rhea" id="RHEA:13517"/>
        <dbReference type="ChEBI" id="CHEBI:30616"/>
        <dbReference type="ChEBI" id="CHEBI:58369"/>
        <dbReference type="ChEBI" id="CHEBI:63528"/>
        <dbReference type="ChEBI" id="CHEBI:456216"/>
        <dbReference type="EC" id="2.7.4.9"/>
    </reaction>
</comment>
<keyword evidence="8 11" id="KW-0067">ATP-binding</keyword>
<dbReference type="EC" id="2.7.4.9" evidence="2 11"/>
<dbReference type="AlphaFoldDB" id="A0A0A7GDI9"/>
<dbReference type="STRING" id="565033.GACE_1050"/>
<reference evidence="13 14" key="1">
    <citation type="journal article" date="2015" name="Appl. Environ. Microbiol.">
        <title>The Geoglobus acetivorans genome: Fe(III) reduction, acetate utilization, autotrophic growth, and degradation of aromatic compounds in a hyperthermophilic archaeon.</title>
        <authorList>
            <person name="Mardanov A.V."/>
            <person name="Slododkina G.B."/>
            <person name="Slobodkin A.I."/>
            <person name="Beletsky A.V."/>
            <person name="Gavrilov S.N."/>
            <person name="Kublanov I.V."/>
            <person name="Bonch-Osmolovskaya E.A."/>
            <person name="Skryabin K.G."/>
            <person name="Ravin N.V."/>
        </authorList>
    </citation>
    <scope>NUCLEOTIDE SEQUENCE [LARGE SCALE GENOMIC DNA]</scope>
    <source>
        <strain evidence="13 14">SBH6</strain>
    </source>
</reference>
<dbReference type="Pfam" id="PF02223">
    <property type="entry name" value="Thymidylate_kin"/>
    <property type="match status" value="1"/>
</dbReference>
<evidence type="ECO:0000256" key="6">
    <source>
        <dbReference type="ARBA" id="ARBA00022741"/>
    </source>
</evidence>
<keyword evidence="7 11" id="KW-0418">Kinase</keyword>
<sequence length="220" mass="25290">MWVAGKQFYFGNRFRNMGFLIAVEGIDGAGKTTIAKHIKEILEDFGFRAEVLKEPGDSVYGKMIKNSESRFPPEKELELFILDRIEDVNKNILPKVNAGICVIMDRYYYSNVAYQGALGIDPEEILRKNEEIAPKPDLTILLDVSPDIALKRIQKRQKITPFEEAEYLERVRELYLSIKSEEIRVVDAGQPLDDVKSEVYQLVMELISSRGSFFEMAMRK</sequence>
<evidence type="ECO:0000256" key="1">
    <source>
        <dbReference type="ARBA" id="ARBA00009776"/>
    </source>
</evidence>
<dbReference type="eggNOG" id="arCOG01891">
    <property type="taxonomic scope" value="Archaea"/>
</dbReference>
<protein>
    <recommendedName>
        <fullName evidence="3 11">Probable thymidylate kinase</fullName>
        <ecNumber evidence="2 11">2.7.4.9</ecNumber>
    </recommendedName>
    <alternativeName>
        <fullName evidence="9 11">dTMP kinase</fullName>
    </alternativeName>
</protein>
<evidence type="ECO:0000256" key="3">
    <source>
        <dbReference type="ARBA" id="ARBA00013355"/>
    </source>
</evidence>
<dbReference type="GO" id="GO:0006233">
    <property type="term" value="P:dTDP biosynthetic process"/>
    <property type="evidence" value="ECO:0007669"/>
    <property type="project" value="InterPro"/>
</dbReference>
<dbReference type="HAMAP" id="MF_00165">
    <property type="entry name" value="Thymidylate_kinase"/>
    <property type="match status" value="1"/>
</dbReference>
<evidence type="ECO:0000313" key="13">
    <source>
        <dbReference type="EMBL" id="AIY90094.1"/>
    </source>
</evidence>
<evidence type="ECO:0000256" key="7">
    <source>
        <dbReference type="ARBA" id="ARBA00022777"/>
    </source>
</evidence>
<dbReference type="PROSITE" id="PS01331">
    <property type="entry name" value="THYMIDYLATE_KINASE"/>
    <property type="match status" value="1"/>
</dbReference>
<dbReference type="PANTHER" id="PTHR10344:SF4">
    <property type="entry name" value="UMP-CMP KINASE 2, MITOCHONDRIAL"/>
    <property type="match status" value="1"/>
</dbReference>
<evidence type="ECO:0000256" key="4">
    <source>
        <dbReference type="ARBA" id="ARBA00022679"/>
    </source>
</evidence>
<dbReference type="InterPro" id="IPR027417">
    <property type="entry name" value="P-loop_NTPase"/>
</dbReference>
<dbReference type="SUPFAM" id="SSF52540">
    <property type="entry name" value="P-loop containing nucleoside triphosphate hydrolases"/>
    <property type="match status" value="1"/>
</dbReference>
<dbReference type="Proteomes" id="UP000030624">
    <property type="component" value="Chromosome"/>
</dbReference>
<evidence type="ECO:0000256" key="5">
    <source>
        <dbReference type="ARBA" id="ARBA00022727"/>
    </source>
</evidence>
<gene>
    <name evidence="11" type="primary">tmk</name>
    <name evidence="13" type="ORF">GACE_1050</name>
</gene>
<evidence type="ECO:0000313" key="14">
    <source>
        <dbReference type="Proteomes" id="UP000030624"/>
    </source>
</evidence>
<dbReference type="EMBL" id="CP009552">
    <property type="protein sequence ID" value="AIY90094.1"/>
    <property type="molecule type" value="Genomic_DNA"/>
</dbReference>
<keyword evidence="4 11" id="KW-0808">Transferase</keyword>
<dbReference type="PANTHER" id="PTHR10344">
    <property type="entry name" value="THYMIDYLATE KINASE"/>
    <property type="match status" value="1"/>
</dbReference>
<dbReference type="HOGENOM" id="CLU_049131_0_2_2"/>
<evidence type="ECO:0000256" key="9">
    <source>
        <dbReference type="ARBA" id="ARBA00029962"/>
    </source>
</evidence>
<dbReference type="InterPro" id="IPR018095">
    <property type="entry name" value="Thymidylate_kin_CS"/>
</dbReference>
<proteinExistence type="inferred from homology"/>
<evidence type="ECO:0000256" key="2">
    <source>
        <dbReference type="ARBA" id="ARBA00012980"/>
    </source>
</evidence>
<dbReference type="CDD" id="cd01672">
    <property type="entry name" value="TMPK"/>
    <property type="match status" value="1"/>
</dbReference>
<name>A0A0A7GDI9_GEOAI</name>
<organism evidence="13 14">
    <name type="scientific">Geoglobus acetivorans</name>
    <dbReference type="NCBI Taxonomy" id="565033"/>
    <lineage>
        <taxon>Archaea</taxon>
        <taxon>Methanobacteriati</taxon>
        <taxon>Methanobacteriota</taxon>
        <taxon>Archaeoglobi</taxon>
        <taxon>Archaeoglobales</taxon>
        <taxon>Archaeoglobaceae</taxon>
        <taxon>Geoglobus</taxon>
    </lineage>
</organism>
<dbReference type="GO" id="GO:0005737">
    <property type="term" value="C:cytoplasm"/>
    <property type="evidence" value="ECO:0007669"/>
    <property type="project" value="TreeGrafter"/>
</dbReference>
<dbReference type="GO" id="GO:0005524">
    <property type="term" value="F:ATP binding"/>
    <property type="evidence" value="ECO:0007669"/>
    <property type="project" value="UniProtKB-UniRule"/>
</dbReference>
<keyword evidence="6 11" id="KW-0547">Nucleotide-binding</keyword>
<dbReference type="InterPro" id="IPR018094">
    <property type="entry name" value="Thymidylate_kinase"/>
</dbReference>
<comment type="similarity">
    <text evidence="1 11">Belongs to the thymidylate kinase family.</text>
</comment>
<keyword evidence="5 11" id="KW-0545">Nucleotide biosynthesis</keyword>
<dbReference type="GO" id="GO:0006227">
    <property type="term" value="P:dUDP biosynthetic process"/>
    <property type="evidence" value="ECO:0007669"/>
    <property type="project" value="TreeGrafter"/>
</dbReference>
<dbReference type="GO" id="GO:0004798">
    <property type="term" value="F:dTMP kinase activity"/>
    <property type="evidence" value="ECO:0007669"/>
    <property type="project" value="UniProtKB-UniRule"/>
</dbReference>
<evidence type="ECO:0000256" key="11">
    <source>
        <dbReference type="HAMAP-Rule" id="MF_00165"/>
    </source>
</evidence>
<evidence type="ECO:0000256" key="8">
    <source>
        <dbReference type="ARBA" id="ARBA00022840"/>
    </source>
</evidence>
<feature type="domain" description="Thymidylate kinase-like" evidence="12">
    <location>
        <begin position="23"/>
        <end position="199"/>
    </location>
</feature>